<proteinExistence type="predicted"/>
<dbReference type="Proteomes" id="UP000011135">
    <property type="component" value="Unassembled WGS sequence"/>
</dbReference>
<keyword evidence="2" id="KW-1185">Reference proteome</keyword>
<dbReference type="EMBL" id="AMZN01000024">
    <property type="protein sequence ID" value="ELR72389.1"/>
    <property type="molecule type" value="Genomic_DNA"/>
</dbReference>
<dbReference type="STRING" id="1237149.C900_01671"/>
<sequence>MADRSIVKFSWKDLILLVKVLDQYELAVKTAKPDQGVSAVHINIKKRILKLINKNMKAESIGLPAVRREWVYLKNVIFQYFIGLLKMGIENEDTQYKQMYEAIIKLLSEEDEIEKTLYMIENYKIGS</sequence>
<accession>L8JXN3</accession>
<gene>
    <name evidence="1" type="ORF">C900_01671</name>
</gene>
<protein>
    <submittedName>
        <fullName evidence="1">Uncharacterized protein</fullName>
    </submittedName>
</protein>
<evidence type="ECO:0000313" key="1">
    <source>
        <dbReference type="EMBL" id="ELR72389.1"/>
    </source>
</evidence>
<evidence type="ECO:0000313" key="2">
    <source>
        <dbReference type="Proteomes" id="UP000011135"/>
    </source>
</evidence>
<name>L8JXN3_9BACT</name>
<dbReference type="AlphaFoldDB" id="L8JXN3"/>
<reference evidence="1 2" key="1">
    <citation type="submission" date="2012-12" db="EMBL/GenBank/DDBJ databases">
        <title>Genome assembly of Fulvivirga imtechensis AK7.</title>
        <authorList>
            <person name="Nupur N."/>
            <person name="Khatri I."/>
            <person name="Kumar R."/>
            <person name="Subramanian S."/>
            <person name="Pinnaka A."/>
        </authorList>
    </citation>
    <scope>NUCLEOTIDE SEQUENCE [LARGE SCALE GENOMIC DNA]</scope>
    <source>
        <strain evidence="1 2">AK7</strain>
    </source>
</reference>
<comment type="caution">
    <text evidence="1">The sequence shown here is derived from an EMBL/GenBank/DDBJ whole genome shotgun (WGS) entry which is preliminary data.</text>
</comment>
<organism evidence="1 2">
    <name type="scientific">Fulvivirga imtechensis AK7</name>
    <dbReference type="NCBI Taxonomy" id="1237149"/>
    <lineage>
        <taxon>Bacteria</taxon>
        <taxon>Pseudomonadati</taxon>
        <taxon>Bacteroidota</taxon>
        <taxon>Cytophagia</taxon>
        <taxon>Cytophagales</taxon>
        <taxon>Fulvivirgaceae</taxon>
        <taxon>Fulvivirga</taxon>
    </lineage>
</organism>
<dbReference type="RefSeq" id="WP_009579106.1">
    <property type="nucleotide sequence ID" value="NZ_AMZN01000024.1"/>
</dbReference>